<reference evidence="1" key="1">
    <citation type="submission" date="2020-08" db="EMBL/GenBank/DDBJ databases">
        <title>Sequencing the genomes of 1000 actinobacteria strains.</title>
        <authorList>
            <person name="Klenk H.-P."/>
        </authorList>
    </citation>
    <scope>NUCLEOTIDE SEQUENCE</scope>
    <source>
        <strain evidence="1">DSM 10695</strain>
    </source>
</reference>
<dbReference type="EMBL" id="JACHMK010000001">
    <property type="protein sequence ID" value="MBB6334380.1"/>
    <property type="molecule type" value="Genomic_DNA"/>
</dbReference>
<accession>A0A923E4F8</accession>
<evidence type="ECO:0000313" key="2">
    <source>
        <dbReference type="Proteomes" id="UP000617426"/>
    </source>
</evidence>
<proteinExistence type="predicted"/>
<gene>
    <name evidence="1" type="ORF">HD592_000945</name>
</gene>
<keyword evidence="2" id="KW-1185">Reference proteome</keyword>
<organism evidence="1 2">
    <name type="scientific">Schaalia hyovaginalis</name>
    <dbReference type="NCBI Taxonomy" id="29316"/>
    <lineage>
        <taxon>Bacteria</taxon>
        <taxon>Bacillati</taxon>
        <taxon>Actinomycetota</taxon>
        <taxon>Actinomycetes</taxon>
        <taxon>Actinomycetales</taxon>
        <taxon>Actinomycetaceae</taxon>
        <taxon>Schaalia</taxon>
    </lineage>
</organism>
<sequence length="198" mass="21322">MTISIMSACPVYAVQELPSAGGCISPIGARAKSFREDAISAHSSIYCDGASLSYSLFDSKEDISTVTMEKMALLQQSDALMSLFIGASDQDIVDAYLIFFAEHSTRADVERFVESTQGKHFVIQGTVNSPSISLEEGRLYQDRDVPTCWRGWLAAFAYFAAQGMTCGPLHLAGGVPGFVCDGVFFAIGLLPDFNASCK</sequence>
<evidence type="ECO:0000313" key="1">
    <source>
        <dbReference type="EMBL" id="MBB6334380.1"/>
    </source>
</evidence>
<name>A0A923E4F8_9ACTO</name>
<comment type="caution">
    <text evidence="1">The sequence shown here is derived from an EMBL/GenBank/DDBJ whole genome shotgun (WGS) entry which is preliminary data.</text>
</comment>
<dbReference type="Proteomes" id="UP000617426">
    <property type="component" value="Unassembled WGS sequence"/>
</dbReference>
<dbReference type="AlphaFoldDB" id="A0A923E4F8"/>
<protein>
    <submittedName>
        <fullName evidence="1">Uncharacterized protein</fullName>
    </submittedName>
</protein>